<evidence type="ECO:0000259" key="11">
    <source>
        <dbReference type="PROSITE" id="PS00486"/>
    </source>
</evidence>
<dbReference type="InterPro" id="IPR007861">
    <property type="entry name" value="DNA_mismatch_repair_MutS_clamp"/>
</dbReference>
<evidence type="ECO:0000256" key="4">
    <source>
        <dbReference type="ARBA" id="ARBA00022763"/>
    </source>
</evidence>
<dbReference type="Pfam" id="PF05192">
    <property type="entry name" value="MutS_III"/>
    <property type="match status" value="1"/>
</dbReference>
<dbReference type="Gene3D" id="3.30.420.110">
    <property type="entry name" value="MutS, connector domain"/>
    <property type="match status" value="1"/>
</dbReference>
<dbReference type="Pfam" id="PF05188">
    <property type="entry name" value="MutS_II"/>
    <property type="match status" value="1"/>
</dbReference>
<keyword evidence="5 9" id="KW-0067">ATP-binding</keyword>
<dbReference type="Gene3D" id="3.40.1170.10">
    <property type="entry name" value="DNA repair protein MutS, domain I"/>
    <property type="match status" value="1"/>
</dbReference>
<dbReference type="Pfam" id="PF01624">
    <property type="entry name" value="MutS_I"/>
    <property type="match status" value="1"/>
</dbReference>
<dbReference type="SUPFAM" id="SSF48334">
    <property type="entry name" value="DNA repair protein MutS, domain III"/>
    <property type="match status" value="1"/>
</dbReference>
<protein>
    <recommendedName>
        <fullName evidence="2 9">DNA mismatch repair protein MutS</fullName>
    </recommendedName>
</protein>
<dbReference type="Gene3D" id="3.40.50.300">
    <property type="entry name" value="P-loop containing nucleotide triphosphate hydrolases"/>
    <property type="match status" value="1"/>
</dbReference>
<dbReference type="GO" id="GO:0030983">
    <property type="term" value="F:mismatched DNA binding"/>
    <property type="evidence" value="ECO:0007669"/>
    <property type="project" value="InterPro"/>
</dbReference>
<dbReference type="InterPro" id="IPR005748">
    <property type="entry name" value="DNA_mismatch_repair_MutS"/>
</dbReference>
<dbReference type="HAMAP" id="MF_00096">
    <property type="entry name" value="MutS"/>
    <property type="match status" value="1"/>
</dbReference>
<dbReference type="SUPFAM" id="SSF55271">
    <property type="entry name" value="DNA repair protein MutS, domain I"/>
    <property type="match status" value="1"/>
</dbReference>
<dbReference type="SMART" id="SM00533">
    <property type="entry name" value="MUTSd"/>
    <property type="match status" value="1"/>
</dbReference>
<keyword evidence="4 9" id="KW-0227">DNA damage</keyword>
<dbReference type="InterPro" id="IPR036187">
    <property type="entry name" value="DNA_mismatch_repair_MutS_sf"/>
</dbReference>
<dbReference type="AlphaFoldDB" id="A0A7C3CMD1"/>
<reference evidence="12" key="1">
    <citation type="journal article" date="2020" name="mSystems">
        <title>Genome- and Community-Level Interaction Insights into Carbon Utilization and Element Cycling Functions of Hydrothermarchaeota in Hydrothermal Sediment.</title>
        <authorList>
            <person name="Zhou Z."/>
            <person name="Liu Y."/>
            <person name="Xu W."/>
            <person name="Pan J."/>
            <person name="Luo Z.H."/>
            <person name="Li M."/>
        </authorList>
    </citation>
    <scope>NUCLEOTIDE SEQUENCE [LARGE SCALE GENOMIC DNA]</scope>
    <source>
        <strain evidence="12">HyVt-483</strain>
    </source>
</reference>
<dbReference type="NCBIfam" id="NF003810">
    <property type="entry name" value="PRK05399.1"/>
    <property type="match status" value="1"/>
</dbReference>
<dbReference type="PANTHER" id="PTHR11361:SF34">
    <property type="entry name" value="DNA MISMATCH REPAIR PROTEIN MSH1, MITOCHONDRIAL"/>
    <property type="match status" value="1"/>
</dbReference>
<evidence type="ECO:0000256" key="1">
    <source>
        <dbReference type="ARBA" id="ARBA00006271"/>
    </source>
</evidence>
<evidence type="ECO:0000256" key="2">
    <source>
        <dbReference type="ARBA" id="ARBA00021982"/>
    </source>
</evidence>
<dbReference type="CDD" id="cd03284">
    <property type="entry name" value="ABC_MutS1"/>
    <property type="match status" value="1"/>
</dbReference>
<evidence type="ECO:0000256" key="9">
    <source>
        <dbReference type="HAMAP-Rule" id="MF_00096"/>
    </source>
</evidence>
<dbReference type="FunFam" id="3.40.1170.10:FF:000001">
    <property type="entry name" value="DNA mismatch repair protein MutS"/>
    <property type="match status" value="1"/>
</dbReference>
<dbReference type="Pfam" id="PF00488">
    <property type="entry name" value="MutS_V"/>
    <property type="match status" value="1"/>
</dbReference>
<comment type="function">
    <text evidence="8 9">This protein is involved in the repair of mismatches in DNA. It is possible that it carries out the mismatch recognition step. This protein has a weak ATPase activity.</text>
</comment>
<dbReference type="InterPro" id="IPR007860">
    <property type="entry name" value="DNA_mmatch_repair_MutS_con_dom"/>
</dbReference>
<dbReference type="PANTHER" id="PTHR11361">
    <property type="entry name" value="DNA MISMATCH REPAIR PROTEIN MUTS FAMILY MEMBER"/>
    <property type="match status" value="1"/>
</dbReference>
<dbReference type="InterPro" id="IPR007696">
    <property type="entry name" value="DNA_mismatch_repair_MutS_core"/>
</dbReference>
<evidence type="ECO:0000256" key="3">
    <source>
        <dbReference type="ARBA" id="ARBA00022741"/>
    </source>
</evidence>
<feature type="binding site" evidence="9">
    <location>
        <begin position="618"/>
        <end position="625"/>
    </location>
    <ligand>
        <name>ATP</name>
        <dbReference type="ChEBI" id="CHEBI:30616"/>
    </ligand>
</feature>
<evidence type="ECO:0000256" key="7">
    <source>
        <dbReference type="ARBA" id="ARBA00023204"/>
    </source>
</evidence>
<keyword evidence="6 9" id="KW-0238">DNA-binding</keyword>
<dbReference type="SUPFAM" id="SSF52540">
    <property type="entry name" value="P-loop containing nucleoside triphosphate hydrolases"/>
    <property type="match status" value="1"/>
</dbReference>
<dbReference type="GO" id="GO:0005829">
    <property type="term" value="C:cytosol"/>
    <property type="evidence" value="ECO:0007669"/>
    <property type="project" value="TreeGrafter"/>
</dbReference>
<organism evidence="12">
    <name type="scientific">Thermosulfurimonas dismutans</name>
    <dbReference type="NCBI Taxonomy" id="999894"/>
    <lineage>
        <taxon>Bacteria</taxon>
        <taxon>Pseudomonadati</taxon>
        <taxon>Thermodesulfobacteriota</taxon>
        <taxon>Thermodesulfobacteria</taxon>
        <taxon>Thermodesulfobacteriales</taxon>
        <taxon>Thermodesulfobacteriaceae</taxon>
        <taxon>Thermosulfurimonas</taxon>
    </lineage>
</organism>
<dbReference type="FunFam" id="1.10.1420.10:FF:000001">
    <property type="entry name" value="DNA mismatch repair protein MutS"/>
    <property type="match status" value="1"/>
</dbReference>
<dbReference type="InterPro" id="IPR045076">
    <property type="entry name" value="MutS"/>
</dbReference>
<accession>A0A7C3CMD1</accession>
<feature type="domain" description="DNA mismatch repair proteins mutS family" evidence="11">
    <location>
        <begin position="692"/>
        <end position="708"/>
    </location>
</feature>
<dbReference type="GO" id="GO:0140664">
    <property type="term" value="F:ATP-dependent DNA damage sensor activity"/>
    <property type="evidence" value="ECO:0007669"/>
    <property type="project" value="InterPro"/>
</dbReference>
<evidence type="ECO:0000256" key="6">
    <source>
        <dbReference type="ARBA" id="ARBA00023125"/>
    </source>
</evidence>
<dbReference type="PROSITE" id="PS00486">
    <property type="entry name" value="DNA_MISMATCH_REPAIR_2"/>
    <property type="match status" value="1"/>
</dbReference>
<dbReference type="Pfam" id="PF05190">
    <property type="entry name" value="MutS_IV"/>
    <property type="match status" value="1"/>
</dbReference>
<comment type="caution">
    <text evidence="12">The sequence shown here is derived from an EMBL/GenBank/DDBJ whole genome shotgun (WGS) entry which is preliminary data.</text>
</comment>
<dbReference type="GO" id="GO:0005524">
    <property type="term" value="F:ATP binding"/>
    <property type="evidence" value="ECO:0007669"/>
    <property type="project" value="UniProtKB-UniRule"/>
</dbReference>
<dbReference type="EMBL" id="DRMH01000030">
    <property type="protein sequence ID" value="HFC97395.1"/>
    <property type="molecule type" value="Genomic_DNA"/>
</dbReference>
<dbReference type="SUPFAM" id="SSF53150">
    <property type="entry name" value="DNA repair protein MutS, domain II"/>
    <property type="match status" value="1"/>
</dbReference>
<name>A0A7C3CMD1_9BACT</name>
<gene>
    <name evidence="9 12" type="primary">mutS</name>
    <name evidence="12" type="ORF">ENJ40_02905</name>
</gene>
<dbReference type="InterPro" id="IPR007695">
    <property type="entry name" value="DNA_mismatch_repair_MutS-lik_N"/>
</dbReference>
<proteinExistence type="inferred from homology"/>
<keyword evidence="3 9" id="KW-0547">Nucleotide-binding</keyword>
<evidence type="ECO:0000256" key="8">
    <source>
        <dbReference type="ARBA" id="ARBA00024647"/>
    </source>
</evidence>
<dbReference type="GO" id="GO:0003684">
    <property type="term" value="F:damaged DNA binding"/>
    <property type="evidence" value="ECO:0007669"/>
    <property type="project" value="UniProtKB-UniRule"/>
</dbReference>
<comment type="similarity">
    <text evidence="1 9 10">Belongs to the DNA mismatch repair MutS family.</text>
</comment>
<dbReference type="InterPro" id="IPR036678">
    <property type="entry name" value="MutS_con_dom_sf"/>
</dbReference>
<dbReference type="SMART" id="SM00534">
    <property type="entry name" value="MUTSac"/>
    <property type="match status" value="1"/>
</dbReference>
<dbReference type="PIRSF" id="PIRSF037677">
    <property type="entry name" value="DNA_mis_repair_Msh6"/>
    <property type="match status" value="1"/>
</dbReference>
<evidence type="ECO:0000256" key="10">
    <source>
        <dbReference type="RuleBase" id="RU003756"/>
    </source>
</evidence>
<dbReference type="InterPro" id="IPR017261">
    <property type="entry name" value="DNA_mismatch_repair_MutS/MSH"/>
</dbReference>
<dbReference type="Gene3D" id="6.10.140.430">
    <property type="match status" value="1"/>
</dbReference>
<dbReference type="Proteomes" id="UP000886043">
    <property type="component" value="Unassembled WGS sequence"/>
</dbReference>
<dbReference type="Gene3D" id="1.10.1420.10">
    <property type="match status" value="2"/>
</dbReference>
<dbReference type="InterPro" id="IPR016151">
    <property type="entry name" value="DNA_mismatch_repair_MutS_N"/>
</dbReference>
<evidence type="ECO:0000313" key="12">
    <source>
        <dbReference type="EMBL" id="HFC97395.1"/>
    </source>
</evidence>
<dbReference type="FunFam" id="3.40.50.300:FF:000870">
    <property type="entry name" value="MutS protein homolog 4"/>
    <property type="match status" value="1"/>
</dbReference>
<keyword evidence="7 9" id="KW-0234">DNA repair</keyword>
<dbReference type="GO" id="GO:0006298">
    <property type="term" value="P:mismatch repair"/>
    <property type="evidence" value="ECO:0007669"/>
    <property type="project" value="UniProtKB-UniRule"/>
</dbReference>
<evidence type="ECO:0000256" key="5">
    <source>
        <dbReference type="ARBA" id="ARBA00022840"/>
    </source>
</evidence>
<dbReference type="NCBIfam" id="TIGR01070">
    <property type="entry name" value="mutS1"/>
    <property type="match status" value="1"/>
</dbReference>
<sequence>MSSRFTPMFRQYFEIKSRYPDCILFFRLGDFYEMFFEDAEEASRLLDIALTSREAGGGKRVPMCGVPVAHAAAYLRKLVEAGKRVAICEQVEDPREARGLVRREVVRVVTPGLFLDPEGLPDKENHYLCALFPGRRFGLAVLELSTGDLRATILENREALHNEIFRLEPREILVPEGFPEKQLEEFRGLLPHLSFTLRPASDFQENRATEILSAHFSVEDPAGLGFGDLPEALRALGAVLTYLEENEREALGRISLPRPYFPGQHLILDEATKRNLELVRNRFDGSVRHSLLWVLDRTRTAMGGRTLRHWILYPLRDPDTIRARQEAIEILLQDRELRRALREALTRVPDLERLATRCALRLAGPRDLAALRGALAELPRIRELLAPTPGLLSRLRERLADFSALEERLTRTLLDEVPTSPREGGLVRPGVHPELDELRDLKENALRYLSQIEERERRRTGIPNLRVGYNRVFGYYLEVTKSHLSRVPEDYIRKQTLANAERFITPELKEFEARVLSADERIKELEYQIFLELREAVAEQAEGLRETARALGELDALLSLSEVAEENRYVRPEITEEPGIEIVEGRHPVLEKVLPAGNFVPNTVRLSPEESRLLIITGPNMAGKSTILRQTALIVLLAHIGSFVPAEAARIGLCDRIFSRIGASDELSRGRSTFMVEMAECANILHNATERSLVILDEIGRGTSTYDGLSIAWAVAEYLHRRRALTLFATHYHELTELARELPAARNFNVAVRTWEDRIVFLYRLQPGPASESYGVQVAALAGLPPEVINRAREILNRLEERPPSPPPAEKPRQLPLFDPYLPLKERLLALDPEDLTPRQALDLIFELRDLLVKSGL</sequence>
<dbReference type="InterPro" id="IPR000432">
    <property type="entry name" value="DNA_mismatch_repair_MutS_C"/>
</dbReference>
<dbReference type="InterPro" id="IPR027417">
    <property type="entry name" value="P-loop_NTPase"/>
</dbReference>